<gene>
    <name evidence="1" type="ORF">MJO52_05170</name>
</gene>
<keyword evidence="2" id="KW-1185">Reference proteome</keyword>
<protein>
    <submittedName>
        <fullName evidence="1">Uncharacterized protein</fullName>
    </submittedName>
</protein>
<reference evidence="1" key="1">
    <citation type="submission" date="2022-02" db="EMBL/GenBank/DDBJ databases">
        <title>Coral-associated bacteria.</title>
        <authorList>
            <person name="Tang K."/>
            <person name="Wang X."/>
        </authorList>
    </citation>
    <scope>NUCLEOTIDE SEQUENCE</scope>
    <source>
        <strain evidence="1">SCSIO 43006</strain>
    </source>
</reference>
<dbReference type="Proteomes" id="UP001055658">
    <property type="component" value="Chromosome"/>
</dbReference>
<dbReference type="EMBL" id="CP092418">
    <property type="protein sequence ID" value="USD22523.1"/>
    <property type="molecule type" value="Genomic_DNA"/>
</dbReference>
<accession>A0ABY4VH92</accession>
<organism evidence="1 2">
    <name type="scientific">Microbulbifer variabilis</name>
    <dbReference type="NCBI Taxonomy" id="266805"/>
    <lineage>
        <taxon>Bacteria</taxon>
        <taxon>Pseudomonadati</taxon>
        <taxon>Pseudomonadota</taxon>
        <taxon>Gammaproteobacteria</taxon>
        <taxon>Cellvibrionales</taxon>
        <taxon>Microbulbiferaceae</taxon>
        <taxon>Microbulbifer</taxon>
    </lineage>
</organism>
<dbReference type="RefSeq" id="WP_252084881.1">
    <property type="nucleotide sequence ID" value="NZ_CP092418.1"/>
</dbReference>
<proteinExistence type="predicted"/>
<name>A0ABY4VH92_9GAMM</name>
<sequence>MNLFFSDSAFAMDNAALFQAADYLRSNSMNSTQRRLNYQWLQMHTYPSEFRPTTGGKALFKIVKIGLDTYKQRNKSTVQKSLLRYTTNRGKIGNSVDYGINLSDDKFKISFEYEF</sequence>
<evidence type="ECO:0000313" key="2">
    <source>
        <dbReference type="Proteomes" id="UP001055658"/>
    </source>
</evidence>
<evidence type="ECO:0000313" key="1">
    <source>
        <dbReference type="EMBL" id="USD22523.1"/>
    </source>
</evidence>